<dbReference type="InterPro" id="IPR021734">
    <property type="entry name" value="DUF3303"/>
</dbReference>
<reference evidence="1" key="1">
    <citation type="submission" date="2018-05" db="EMBL/GenBank/DDBJ databases">
        <authorList>
            <person name="Lanie J.A."/>
            <person name="Ng W.-L."/>
            <person name="Kazmierczak K.M."/>
            <person name="Andrzejewski T.M."/>
            <person name="Davidsen T.M."/>
            <person name="Wayne K.J."/>
            <person name="Tettelin H."/>
            <person name="Glass J.I."/>
            <person name="Rusch D."/>
            <person name="Podicherti R."/>
            <person name="Tsui H.-C.T."/>
            <person name="Winkler M.E."/>
        </authorList>
    </citation>
    <scope>NUCLEOTIDE SEQUENCE</scope>
</reference>
<accession>A0A382GNM2</accession>
<dbReference type="Pfam" id="PF11746">
    <property type="entry name" value="DUF3303"/>
    <property type="match status" value="1"/>
</dbReference>
<sequence>MRMLLKASIPTEAGNAGIRDGSMMEKMGSILEDAKPEAVYFFIENGKRTCLMIFDMNEQTQLPAVVEPWFLSMGADITMAPVMNGEDFEKAGPSIGATVQKYS</sequence>
<dbReference type="AlphaFoldDB" id="A0A382GNM2"/>
<evidence type="ECO:0000313" key="1">
    <source>
        <dbReference type="EMBL" id="SVB76728.1"/>
    </source>
</evidence>
<name>A0A382GNM2_9ZZZZ</name>
<dbReference type="EMBL" id="UINC01056554">
    <property type="protein sequence ID" value="SVB76728.1"/>
    <property type="molecule type" value="Genomic_DNA"/>
</dbReference>
<gene>
    <name evidence="1" type="ORF">METZ01_LOCUS229582</name>
</gene>
<organism evidence="1">
    <name type="scientific">marine metagenome</name>
    <dbReference type="NCBI Taxonomy" id="408172"/>
    <lineage>
        <taxon>unclassified sequences</taxon>
        <taxon>metagenomes</taxon>
        <taxon>ecological metagenomes</taxon>
    </lineage>
</organism>
<protein>
    <submittedName>
        <fullName evidence="1">Uncharacterized protein</fullName>
    </submittedName>
</protein>
<proteinExistence type="predicted"/>